<evidence type="ECO:0000313" key="2">
    <source>
        <dbReference type="EMBL" id="CAD9368702.1"/>
    </source>
</evidence>
<feature type="region of interest" description="Disordered" evidence="1">
    <location>
        <begin position="196"/>
        <end position="238"/>
    </location>
</feature>
<protein>
    <submittedName>
        <fullName evidence="2">Uncharacterized protein</fullName>
    </submittedName>
</protein>
<sequence>MSLGSSVHDAYTRLADALNQSDEAQAIARKLRIPPPLLPAIVMGTSLVVIVVLVLDFYASVLAGFLCWIYPTLATMRLLLKHIDYEKEKKKTNDSGVHSPPPPGTEEMLHWLRYWTIYATFVCAYDPLIGRWLRATIPLYQLARTVLFFSLAIKQTHLLKKLMDFGLPIKRELFRDALVIILGIPKKKAQHFSPLREFNPTTSSSTTTTNLMDDAEVVRRGGDSPPPPEEKKEEKMSDAAANLVANVLDDVLRAAASAGTDNNDEEKKD</sequence>
<dbReference type="AlphaFoldDB" id="A0A7S2F215"/>
<proteinExistence type="predicted"/>
<evidence type="ECO:0000256" key="1">
    <source>
        <dbReference type="SAM" id="MobiDB-lite"/>
    </source>
</evidence>
<reference evidence="2" key="1">
    <citation type="submission" date="2021-01" db="EMBL/GenBank/DDBJ databases">
        <authorList>
            <person name="Corre E."/>
            <person name="Pelletier E."/>
            <person name="Niang G."/>
            <person name="Scheremetjew M."/>
            <person name="Finn R."/>
            <person name="Kale V."/>
            <person name="Holt S."/>
            <person name="Cochrane G."/>
            <person name="Meng A."/>
            <person name="Brown T."/>
            <person name="Cohen L."/>
        </authorList>
    </citation>
    <scope>NUCLEOTIDE SEQUENCE</scope>
    <source>
        <strain evidence="2">RCC733</strain>
    </source>
</reference>
<dbReference type="EMBL" id="HBGR01001724">
    <property type="protein sequence ID" value="CAD9368702.1"/>
    <property type="molecule type" value="Transcribed_RNA"/>
</dbReference>
<organism evidence="2">
    <name type="scientific">Pycnococcus provasolii</name>
    <dbReference type="NCBI Taxonomy" id="41880"/>
    <lineage>
        <taxon>Eukaryota</taxon>
        <taxon>Viridiplantae</taxon>
        <taxon>Chlorophyta</taxon>
        <taxon>Pseudoscourfieldiophyceae</taxon>
        <taxon>Pseudoscourfieldiales</taxon>
        <taxon>Pycnococcaceae</taxon>
        <taxon>Pycnococcus</taxon>
    </lineage>
</organism>
<name>A0A7S2F215_9CHLO</name>
<accession>A0A7S2F215</accession>
<dbReference type="Pfam" id="PF03134">
    <property type="entry name" value="TB2_DP1_HVA22"/>
    <property type="match status" value="1"/>
</dbReference>
<gene>
    <name evidence="2" type="ORF">PPRO1471_LOCUS1139</name>
</gene>
<dbReference type="InterPro" id="IPR004345">
    <property type="entry name" value="TB2_DP1_HVA22"/>
</dbReference>
<feature type="compositionally biased region" description="Basic and acidic residues" evidence="1">
    <location>
        <begin position="216"/>
        <end position="237"/>
    </location>
</feature>